<feature type="compositionally biased region" description="Basic residues" evidence="7">
    <location>
        <begin position="169"/>
        <end position="179"/>
    </location>
</feature>
<keyword evidence="2" id="KW-0479">Metal-binding</keyword>
<proteinExistence type="predicted"/>
<evidence type="ECO:0000259" key="8">
    <source>
        <dbReference type="PROSITE" id="PS50016"/>
    </source>
</evidence>
<feature type="compositionally biased region" description="Basic and acidic residues" evidence="7">
    <location>
        <begin position="180"/>
        <end position="189"/>
    </location>
</feature>
<keyword evidence="4" id="KW-0862">Zinc</keyword>
<evidence type="ECO:0008006" key="12">
    <source>
        <dbReference type="Google" id="ProtNLM"/>
    </source>
</evidence>
<dbReference type="Proteomes" id="UP000825935">
    <property type="component" value="Chromosome 2"/>
</dbReference>
<dbReference type="Gene3D" id="3.30.40.10">
    <property type="entry name" value="Zinc/RING finger domain, C3HC4 (zinc finger)"/>
    <property type="match status" value="2"/>
</dbReference>
<dbReference type="GO" id="GO:0003714">
    <property type="term" value="F:transcription corepressor activity"/>
    <property type="evidence" value="ECO:0007669"/>
    <property type="project" value="InterPro"/>
</dbReference>
<dbReference type="SUPFAM" id="SSF57903">
    <property type="entry name" value="FYVE/PHD zinc finger"/>
    <property type="match status" value="1"/>
</dbReference>
<dbReference type="OrthoDB" id="1903104at2759"/>
<dbReference type="PANTHER" id="PTHR46309">
    <property type="entry name" value="PHD FINGER PROTEIN 12"/>
    <property type="match status" value="1"/>
</dbReference>
<gene>
    <name evidence="10" type="ORF">KP509_02G052300</name>
</gene>
<dbReference type="InterPro" id="IPR059153">
    <property type="entry name" value="NSD_PHD-1st"/>
</dbReference>
<evidence type="ECO:0000256" key="2">
    <source>
        <dbReference type="ARBA" id="ARBA00022723"/>
    </source>
</evidence>
<feature type="compositionally biased region" description="Polar residues" evidence="7">
    <location>
        <begin position="53"/>
        <end position="66"/>
    </location>
</feature>
<dbReference type="InterPro" id="IPR011011">
    <property type="entry name" value="Znf_FYVE_PHD"/>
</dbReference>
<name>A0A8T2VCW0_CERRI</name>
<dbReference type="InterPro" id="IPR016181">
    <property type="entry name" value="Acyl_CoA_acyltransferase"/>
</dbReference>
<dbReference type="GO" id="GO:0005634">
    <property type="term" value="C:nucleus"/>
    <property type="evidence" value="ECO:0007669"/>
    <property type="project" value="UniProtKB-SubCell"/>
</dbReference>
<dbReference type="GO" id="GO:0006357">
    <property type="term" value="P:regulation of transcription by RNA polymerase II"/>
    <property type="evidence" value="ECO:0007669"/>
    <property type="project" value="TreeGrafter"/>
</dbReference>
<dbReference type="GO" id="GO:0016747">
    <property type="term" value="F:acyltransferase activity, transferring groups other than amino-acyl groups"/>
    <property type="evidence" value="ECO:0007669"/>
    <property type="project" value="InterPro"/>
</dbReference>
<dbReference type="OMA" id="GWFCSSQ"/>
<dbReference type="InterPro" id="IPR032308">
    <property type="entry name" value="TDBD"/>
</dbReference>
<dbReference type="InterPro" id="IPR001965">
    <property type="entry name" value="Znf_PHD"/>
</dbReference>
<feature type="compositionally biased region" description="Basic residues" evidence="7">
    <location>
        <begin position="1"/>
        <end position="11"/>
    </location>
</feature>
<dbReference type="InterPro" id="IPR000182">
    <property type="entry name" value="GNAT_dom"/>
</dbReference>
<dbReference type="PANTHER" id="PTHR46309:SF1">
    <property type="entry name" value="PHD FINGER PROTEIN 12"/>
    <property type="match status" value="1"/>
</dbReference>
<dbReference type="GO" id="GO:0008270">
    <property type="term" value="F:zinc ion binding"/>
    <property type="evidence" value="ECO:0007669"/>
    <property type="project" value="UniProtKB-KW"/>
</dbReference>
<dbReference type="InterPro" id="IPR019787">
    <property type="entry name" value="Znf_PHD-finger"/>
</dbReference>
<dbReference type="InterPro" id="IPR013083">
    <property type="entry name" value="Znf_RING/FYVE/PHD"/>
</dbReference>
<comment type="subcellular location">
    <subcellularLocation>
        <location evidence="1">Nucleus</location>
    </subcellularLocation>
</comment>
<feature type="domain" description="PHD-type" evidence="8">
    <location>
        <begin position="192"/>
        <end position="237"/>
    </location>
</feature>
<dbReference type="InterPro" id="IPR019786">
    <property type="entry name" value="Zinc_finger_PHD-type_CS"/>
</dbReference>
<dbReference type="Gene3D" id="3.40.630.30">
    <property type="match status" value="1"/>
</dbReference>
<evidence type="ECO:0000313" key="10">
    <source>
        <dbReference type="EMBL" id="KAH7443824.1"/>
    </source>
</evidence>
<evidence type="ECO:0000256" key="7">
    <source>
        <dbReference type="SAM" id="MobiDB-lite"/>
    </source>
</evidence>
<evidence type="ECO:0000256" key="6">
    <source>
        <dbReference type="PROSITE-ProRule" id="PRU00146"/>
    </source>
</evidence>
<evidence type="ECO:0000313" key="11">
    <source>
        <dbReference type="Proteomes" id="UP000825935"/>
    </source>
</evidence>
<dbReference type="Pfam" id="PF23209">
    <property type="entry name" value="IDM1_C"/>
    <property type="match status" value="1"/>
</dbReference>
<sequence>MALGNLRKRKSVVSASNIGKPTASASKRSKSTALGAKNGKSLCSDSKKRQKKTNLTSPSPRRSGSSYVKGKICGLFNRIIESGTVKDREPVSYIRKKDQTVMKEGKITRYGVLCCCCKNLFCLSDFEAHAGSALHRPSASMFLRDGRSLMECFHPSEFSGGIRKENSIRRRSTSKGKCKSPKDKSKSDDGNDNICQICGDGGQLMLCDSCPSAFHCKCLHLDEVPEGDWHCSRCRCGSCGLGKSLNTGEPSSTMVSCMQCRIPYHRSCVSRPMDGNDSSWFCTKICQTIFGKLRKIVGQVFALDKGLSWTLVRFPEGSSDAPECENFKDKFSEALKLMQQSFDPVIDQETGMDVLSQLVYNRGSHVKRLDCSGFYTLMLMKEEQLVAVASIRPHGKILAEMPFIATSYEFRQQGMCKALMQALEFMLCGVGIYKLVIPSINEVVDIWTGSFGFRIMSNEDCKKFSGMNFLLFPGTTLLSKSLLGIGPRTRSETCSESKAQGRSVIQVKEQMVTSSKASLSRSRPIACH</sequence>
<dbReference type="InterPro" id="IPR056511">
    <property type="entry name" value="IDM1_C"/>
</dbReference>
<evidence type="ECO:0000256" key="1">
    <source>
        <dbReference type="ARBA" id="ARBA00004123"/>
    </source>
</evidence>
<dbReference type="Pfam" id="PF16135">
    <property type="entry name" value="TDBD"/>
    <property type="match status" value="1"/>
</dbReference>
<feature type="region of interest" description="Disordered" evidence="7">
    <location>
        <begin position="1"/>
        <end position="66"/>
    </location>
</feature>
<organism evidence="10 11">
    <name type="scientific">Ceratopteris richardii</name>
    <name type="common">Triangle waterfern</name>
    <dbReference type="NCBI Taxonomy" id="49495"/>
    <lineage>
        <taxon>Eukaryota</taxon>
        <taxon>Viridiplantae</taxon>
        <taxon>Streptophyta</taxon>
        <taxon>Embryophyta</taxon>
        <taxon>Tracheophyta</taxon>
        <taxon>Polypodiopsida</taxon>
        <taxon>Polypodiidae</taxon>
        <taxon>Polypodiales</taxon>
        <taxon>Pteridineae</taxon>
        <taxon>Pteridaceae</taxon>
        <taxon>Parkerioideae</taxon>
        <taxon>Ceratopteris</taxon>
    </lineage>
</organism>
<dbReference type="SUPFAM" id="SSF55729">
    <property type="entry name" value="Acyl-CoA N-acyltransferases (Nat)"/>
    <property type="match status" value="1"/>
</dbReference>
<protein>
    <recommendedName>
        <fullName evidence="12">Histone acetyltransferase</fullName>
    </recommendedName>
</protein>
<dbReference type="InterPro" id="IPR042163">
    <property type="entry name" value="PHF12"/>
</dbReference>
<keyword evidence="5" id="KW-0539">Nucleus</keyword>
<accession>A0A8T2VCW0</accession>
<comment type="caution">
    <text evidence="10">The sequence shown here is derived from an EMBL/GenBank/DDBJ whole genome shotgun (WGS) entry which is preliminary data.</text>
</comment>
<keyword evidence="3 6" id="KW-0863">Zinc-finger</keyword>
<dbReference type="Pfam" id="PF23011">
    <property type="entry name" value="PHD-1st_NSD"/>
    <property type="match status" value="1"/>
</dbReference>
<keyword evidence="11" id="KW-1185">Reference proteome</keyword>
<evidence type="ECO:0000256" key="5">
    <source>
        <dbReference type="ARBA" id="ARBA00023242"/>
    </source>
</evidence>
<dbReference type="PROSITE" id="PS51186">
    <property type="entry name" value="GNAT"/>
    <property type="match status" value="1"/>
</dbReference>
<feature type="domain" description="N-acetyltransferase" evidence="9">
    <location>
        <begin position="322"/>
        <end position="483"/>
    </location>
</feature>
<dbReference type="AlphaFoldDB" id="A0A8T2VCW0"/>
<dbReference type="EMBL" id="CM035407">
    <property type="protein sequence ID" value="KAH7443824.1"/>
    <property type="molecule type" value="Genomic_DNA"/>
</dbReference>
<evidence type="ECO:0000259" key="9">
    <source>
        <dbReference type="PROSITE" id="PS51186"/>
    </source>
</evidence>
<reference evidence="10" key="1">
    <citation type="submission" date="2021-08" db="EMBL/GenBank/DDBJ databases">
        <title>WGS assembly of Ceratopteris richardii.</title>
        <authorList>
            <person name="Marchant D.B."/>
            <person name="Chen G."/>
            <person name="Jenkins J."/>
            <person name="Shu S."/>
            <person name="Leebens-Mack J."/>
            <person name="Grimwood J."/>
            <person name="Schmutz J."/>
            <person name="Soltis P."/>
            <person name="Soltis D."/>
            <person name="Chen Z.-H."/>
        </authorList>
    </citation>
    <scope>NUCLEOTIDE SEQUENCE</scope>
    <source>
        <strain evidence="10">Whitten #5841</strain>
        <tissue evidence="10">Leaf</tissue>
    </source>
</reference>
<feature type="region of interest" description="Disordered" evidence="7">
    <location>
        <begin position="164"/>
        <end position="189"/>
    </location>
</feature>
<evidence type="ECO:0000256" key="3">
    <source>
        <dbReference type="ARBA" id="ARBA00022771"/>
    </source>
</evidence>
<evidence type="ECO:0000256" key="4">
    <source>
        <dbReference type="ARBA" id="ARBA00022833"/>
    </source>
</evidence>
<dbReference type="PROSITE" id="PS50016">
    <property type="entry name" value="ZF_PHD_2"/>
    <property type="match status" value="1"/>
</dbReference>
<dbReference type="SMART" id="SM00249">
    <property type="entry name" value="PHD"/>
    <property type="match status" value="2"/>
</dbReference>
<dbReference type="PROSITE" id="PS01359">
    <property type="entry name" value="ZF_PHD_1"/>
    <property type="match status" value="1"/>
</dbReference>